<gene>
    <name evidence="5" type="ORF">RFI_23468</name>
</gene>
<dbReference type="PANTHER" id="PTHR12280">
    <property type="entry name" value="PANTOTHENATE KINASE"/>
    <property type="match status" value="1"/>
</dbReference>
<dbReference type="GO" id="GO:0015937">
    <property type="term" value="P:coenzyme A biosynthetic process"/>
    <property type="evidence" value="ECO:0007669"/>
    <property type="project" value="UniProtKB-KW"/>
</dbReference>
<keyword evidence="2" id="KW-0067">ATP-binding</keyword>
<accession>X6MIU4</accession>
<dbReference type="AlphaFoldDB" id="X6MIU4"/>
<evidence type="ECO:0008006" key="7">
    <source>
        <dbReference type="Google" id="ProtNLM"/>
    </source>
</evidence>
<evidence type="ECO:0000256" key="3">
    <source>
        <dbReference type="ARBA" id="ARBA00022993"/>
    </source>
</evidence>
<dbReference type="PANTHER" id="PTHR12280:SF20">
    <property type="entry name" value="4'-PHOSPHOPANTETHEINE PHOSPHATASE"/>
    <property type="match status" value="1"/>
</dbReference>
<reference evidence="5 6" key="1">
    <citation type="journal article" date="2013" name="Curr. Biol.">
        <title>The Genome of the Foraminiferan Reticulomyxa filosa.</title>
        <authorList>
            <person name="Glockner G."/>
            <person name="Hulsmann N."/>
            <person name="Schleicher M."/>
            <person name="Noegel A.A."/>
            <person name="Eichinger L."/>
            <person name="Gallinger C."/>
            <person name="Pawlowski J."/>
            <person name="Sierra R."/>
            <person name="Euteneuer U."/>
            <person name="Pillet L."/>
            <person name="Moustafa A."/>
            <person name="Platzer M."/>
            <person name="Groth M."/>
            <person name="Szafranski K."/>
            <person name="Schliwa M."/>
        </authorList>
    </citation>
    <scope>NUCLEOTIDE SEQUENCE [LARGE SCALE GENOMIC DNA]</scope>
</reference>
<evidence type="ECO:0000256" key="4">
    <source>
        <dbReference type="SAM" id="Phobius"/>
    </source>
</evidence>
<dbReference type="EMBL" id="ASPP01020332">
    <property type="protein sequence ID" value="ETO13903.1"/>
    <property type="molecule type" value="Genomic_DNA"/>
</dbReference>
<dbReference type="OrthoDB" id="275583at2759"/>
<keyword evidence="6" id="KW-1185">Reference proteome</keyword>
<evidence type="ECO:0000256" key="1">
    <source>
        <dbReference type="ARBA" id="ARBA00022741"/>
    </source>
</evidence>
<dbReference type="InterPro" id="IPR004567">
    <property type="entry name" value="Type_II_PanK"/>
</dbReference>
<evidence type="ECO:0000256" key="2">
    <source>
        <dbReference type="ARBA" id="ARBA00022840"/>
    </source>
</evidence>
<feature type="transmembrane region" description="Helical" evidence="4">
    <location>
        <begin position="188"/>
        <end position="207"/>
    </location>
</feature>
<dbReference type="Pfam" id="PF03630">
    <property type="entry name" value="Fumble"/>
    <property type="match status" value="1"/>
</dbReference>
<dbReference type="Gene3D" id="3.30.420.40">
    <property type="match status" value="1"/>
</dbReference>
<organism evidence="5 6">
    <name type="scientific">Reticulomyxa filosa</name>
    <dbReference type="NCBI Taxonomy" id="46433"/>
    <lineage>
        <taxon>Eukaryota</taxon>
        <taxon>Sar</taxon>
        <taxon>Rhizaria</taxon>
        <taxon>Retaria</taxon>
        <taxon>Foraminifera</taxon>
        <taxon>Monothalamids</taxon>
        <taxon>Reticulomyxidae</taxon>
        <taxon>Reticulomyxa</taxon>
    </lineage>
</organism>
<keyword evidence="3" id="KW-0173">Coenzyme A biosynthesis</keyword>
<dbReference type="SUPFAM" id="SSF53067">
    <property type="entry name" value="Actin-like ATPase domain"/>
    <property type="match status" value="1"/>
</dbReference>
<dbReference type="GO" id="GO:0005829">
    <property type="term" value="C:cytosol"/>
    <property type="evidence" value="ECO:0007669"/>
    <property type="project" value="TreeGrafter"/>
</dbReference>
<comment type="caution">
    <text evidence="5">The sequence shown here is derived from an EMBL/GenBank/DDBJ whole genome shotgun (WGS) entry which is preliminary data.</text>
</comment>
<proteinExistence type="predicted"/>
<dbReference type="GO" id="GO:0005524">
    <property type="term" value="F:ATP binding"/>
    <property type="evidence" value="ECO:0007669"/>
    <property type="project" value="UniProtKB-KW"/>
</dbReference>
<dbReference type="GO" id="GO:0005634">
    <property type="term" value="C:nucleus"/>
    <property type="evidence" value="ECO:0007669"/>
    <property type="project" value="TreeGrafter"/>
</dbReference>
<keyword evidence="4" id="KW-0812">Transmembrane</keyword>
<evidence type="ECO:0000313" key="5">
    <source>
        <dbReference type="EMBL" id="ETO13903.1"/>
    </source>
</evidence>
<keyword evidence="4" id="KW-1133">Transmembrane helix</keyword>
<evidence type="ECO:0000313" key="6">
    <source>
        <dbReference type="Proteomes" id="UP000023152"/>
    </source>
</evidence>
<keyword evidence="4" id="KW-0472">Membrane</keyword>
<sequence>MTVSDIYGGDYKAFNLSGDVVASCFGKLMGIQHPQQEVLPADIARSLLDMIAMNVAQLAYLNAIRCNITNILFAGNFLRQNDISMAMISYSIHYWSKGDMRACFLKHEGYFGSVGAFLLPEEELDLDSDVQSEQHFIFVAIAITFTLFSFLLLLLFFLLCTFCVFFLICFFIKHLSVWRPSFVKRRDFLMSGMQVFDFLFVLIPFFLCLF</sequence>
<dbReference type="InterPro" id="IPR043129">
    <property type="entry name" value="ATPase_NBD"/>
</dbReference>
<dbReference type="GO" id="GO:0004594">
    <property type="term" value="F:pantothenate kinase activity"/>
    <property type="evidence" value="ECO:0007669"/>
    <property type="project" value="TreeGrafter"/>
</dbReference>
<dbReference type="Proteomes" id="UP000023152">
    <property type="component" value="Unassembled WGS sequence"/>
</dbReference>
<name>X6MIU4_RETFI</name>
<feature type="transmembrane region" description="Helical" evidence="4">
    <location>
        <begin position="136"/>
        <end position="168"/>
    </location>
</feature>
<protein>
    <recommendedName>
        <fullName evidence="7">Pantothenate kinase</fullName>
    </recommendedName>
</protein>
<keyword evidence="1" id="KW-0547">Nucleotide-binding</keyword>